<gene>
    <name evidence="1" type="ORF">HMPREF9141_2275</name>
</gene>
<dbReference type="Proteomes" id="UP000005697">
    <property type="component" value="Unassembled WGS sequence"/>
</dbReference>
<keyword evidence="2" id="KW-1185">Reference proteome</keyword>
<protein>
    <submittedName>
        <fullName evidence="1">Uncharacterized protein</fullName>
    </submittedName>
</protein>
<dbReference type="HOGENOM" id="CLU_2480756_0_0_10"/>
<reference evidence="1 2" key="1">
    <citation type="submission" date="2011-01" db="EMBL/GenBank/DDBJ databases">
        <authorList>
            <person name="Muzny D."/>
            <person name="Qin X."/>
            <person name="Deng J."/>
            <person name="Jiang H."/>
            <person name="Liu Y."/>
            <person name="Qu J."/>
            <person name="Song X.-Z."/>
            <person name="Zhang L."/>
            <person name="Thornton R."/>
            <person name="Coyle M."/>
            <person name="Francisco L."/>
            <person name="Jackson L."/>
            <person name="Javaid M."/>
            <person name="Korchina V."/>
            <person name="Kovar C."/>
            <person name="Mata R."/>
            <person name="Mathew T."/>
            <person name="Ngo R."/>
            <person name="Nguyen L."/>
            <person name="Nguyen N."/>
            <person name="Okwuonu G."/>
            <person name="Ongeri F."/>
            <person name="Pham C."/>
            <person name="Simmons D."/>
            <person name="Wilczek-Boney K."/>
            <person name="Hale W."/>
            <person name="Jakkamsetti A."/>
            <person name="Pham P."/>
            <person name="Ruth R."/>
            <person name="San Lucas F."/>
            <person name="Warren J."/>
            <person name="Zhang J."/>
            <person name="Zhao Z."/>
            <person name="Zhou C."/>
            <person name="Zhu D."/>
            <person name="Lee S."/>
            <person name="Bess C."/>
            <person name="Blankenburg K."/>
            <person name="Forbes L."/>
            <person name="Fu Q."/>
            <person name="Gubbala S."/>
            <person name="Hirani K."/>
            <person name="Jayaseelan J.C."/>
            <person name="Lara F."/>
            <person name="Munidasa M."/>
            <person name="Palculict T."/>
            <person name="Patil S."/>
            <person name="Pu L.-L."/>
            <person name="Saada N."/>
            <person name="Tang L."/>
            <person name="Weissenberger G."/>
            <person name="Zhu Y."/>
            <person name="Hemphill L."/>
            <person name="Shang Y."/>
            <person name="Youmans B."/>
            <person name="Ayvaz T."/>
            <person name="Ross M."/>
            <person name="Santibanez J."/>
            <person name="Aqrawi P."/>
            <person name="Gross S."/>
            <person name="Joshi V."/>
            <person name="Fowler G."/>
            <person name="Nazareth L."/>
            <person name="Reid J."/>
            <person name="Worley K."/>
            <person name="Petrosino J."/>
            <person name="Highlander S."/>
            <person name="Gibbs R."/>
        </authorList>
    </citation>
    <scope>NUCLEOTIDE SEQUENCE [LARGE SCALE GENOMIC DNA]</scope>
    <source>
        <strain evidence="1 2">DSM 16608</strain>
    </source>
</reference>
<name>F0F9K8_9BACT</name>
<organism evidence="1 2">
    <name type="scientific">Prevotella multiformis DSM 16608</name>
    <dbReference type="NCBI Taxonomy" id="888743"/>
    <lineage>
        <taxon>Bacteria</taxon>
        <taxon>Pseudomonadati</taxon>
        <taxon>Bacteroidota</taxon>
        <taxon>Bacteroidia</taxon>
        <taxon>Bacteroidales</taxon>
        <taxon>Prevotellaceae</taxon>
        <taxon>Prevotella</taxon>
    </lineage>
</organism>
<proteinExistence type="predicted"/>
<dbReference type="EMBL" id="AEWX01000032">
    <property type="protein sequence ID" value="EGC19167.1"/>
    <property type="molecule type" value="Genomic_DNA"/>
</dbReference>
<sequence>MHPAVCPETASGCSLSVFPETGKGVEFLLPYLSHGPYSLCFFLVRLPSFSARTQGDKSGTYGWIILMFLPHNPLIHNDLSALCLIFD</sequence>
<accession>F0F9K8</accession>
<evidence type="ECO:0000313" key="1">
    <source>
        <dbReference type="EMBL" id="EGC19167.1"/>
    </source>
</evidence>
<comment type="caution">
    <text evidence="1">The sequence shown here is derived from an EMBL/GenBank/DDBJ whole genome shotgun (WGS) entry which is preliminary data.</text>
</comment>
<evidence type="ECO:0000313" key="2">
    <source>
        <dbReference type="Proteomes" id="UP000005697"/>
    </source>
</evidence>
<dbReference type="AlphaFoldDB" id="F0F9K8"/>